<reference evidence="2" key="1">
    <citation type="submission" date="2022-09" db="EMBL/GenBank/DDBJ databases">
        <authorList>
            <person name="Li D."/>
            <person name="Cheng J."/>
            <person name="Li Y."/>
        </authorList>
    </citation>
    <scope>NUCLEOTIDE SEQUENCE</scope>
    <source>
        <strain evidence="2">DL</strain>
    </source>
</reference>
<name>A0ABY6FT47_9MICC</name>
<sequence>MGKQFAGAAAALMAGVLLAGCGPTDAEVNEAQALAAAKASPEPTPWEPRPCNSGEVLQTDAVSGMQSLRPDCLDQALVEAIEEFPEPLPPVLTGISAPSITLIRRKIRRVKYP</sequence>
<feature type="signal peptide" evidence="1">
    <location>
        <begin position="1"/>
        <end position="19"/>
    </location>
</feature>
<organism evidence="2 3">
    <name type="scientific">Arthrobacter koreensis</name>
    <dbReference type="NCBI Taxonomy" id="199136"/>
    <lineage>
        <taxon>Bacteria</taxon>
        <taxon>Bacillati</taxon>
        <taxon>Actinomycetota</taxon>
        <taxon>Actinomycetes</taxon>
        <taxon>Micrococcales</taxon>
        <taxon>Micrococcaceae</taxon>
        <taxon>Arthrobacter</taxon>
    </lineage>
</organism>
<dbReference type="EMBL" id="CP106856">
    <property type="protein sequence ID" value="UYB36396.1"/>
    <property type="molecule type" value="Genomic_DNA"/>
</dbReference>
<keyword evidence="1" id="KW-0732">Signal</keyword>
<dbReference type="PROSITE" id="PS51257">
    <property type="entry name" value="PROKAR_LIPOPROTEIN"/>
    <property type="match status" value="1"/>
</dbReference>
<evidence type="ECO:0000313" key="2">
    <source>
        <dbReference type="EMBL" id="UYB36396.1"/>
    </source>
</evidence>
<keyword evidence="3" id="KW-1185">Reference proteome</keyword>
<evidence type="ECO:0000256" key="1">
    <source>
        <dbReference type="SAM" id="SignalP"/>
    </source>
</evidence>
<evidence type="ECO:0008006" key="4">
    <source>
        <dbReference type="Google" id="ProtNLM"/>
    </source>
</evidence>
<evidence type="ECO:0000313" key="3">
    <source>
        <dbReference type="Proteomes" id="UP001063368"/>
    </source>
</evidence>
<protein>
    <recommendedName>
        <fullName evidence="4">Lipoprotein</fullName>
    </recommendedName>
</protein>
<proteinExistence type="predicted"/>
<accession>A0ABY6FT47</accession>
<gene>
    <name evidence="2" type="ORF">N9A08_01520</name>
</gene>
<dbReference type="RefSeq" id="WP_263128084.1">
    <property type="nucleotide sequence ID" value="NZ_CP106856.1"/>
</dbReference>
<feature type="chain" id="PRO_5045150508" description="Lipoprotein" evidence="1">
    <location>
        <begin position="20"/>
        <end position="113"/>
    </location>
</feature>
<dbReference type="Proteomes" id="UP001063368">
    <property type="component" value="Chromosome"/>
</dbReference>